<gene>
    <name evidence="2" type="ORF">F8C67_00440</name>
</gene>
<dbReference type="AlphaFoldDB" id="A0A6N6RIR4"/>
<keyword evidence="1" id="KW-1133">Transmembrane helix</keyword>
<feature type="transmembrane region" description="Helical" evidence="1">
    <location>
        <begin position="55"/>
        <end position="74"/>
    </location>
</feature>
<keyword evidence="3" id="KW-1185">Reference proteome</keyword>
<dbReference type="RefSeq" id="WP_170266300.1">
    <property type="nucleotide sequence ID" value="NZ_WBVO01000001.1"/>
</dbReference>
<keyword evidence="1" id="KW-0472">Membrane</keyword>
<protein>
    <submittedName>
        <fullName evidence="2">Uncharacterized protein</fullName>
    </submittedName>
</protein>
<dbReference type="EMBL" id="WBVO01000001">
    <property type="protein sequence ID" value="KAB2814230.1"/>
    <property type="molecule type" value="Genomic_DNA"/>
</dbReference>
<proteinExistence type="predicted"/>
<organism evidence="2 3">
    <name type="scientific">Phaeocystidibacter luteus</name>
    <dbReference type="NCBI Taxonomy" id="911197"/>
    <lineage>
        <taxon>Bacteria</taxon>
        <taxon>Pseudomonadati</taxon>
        <taxon>Bacteroidota</taxon>
        <taxon>Flavobacteriia</taxon>
        <taxon>Flavobacteriales</taxon>
        <taxon>Phaeocystidibacteraceae</taxon>
        <taxon>Phaeocystidibacter</taxon>
    </lineage>
</organism>
<evidence type="ECO:0000256" key="1">
    <source>
        <dbReference type="SAM" id="Phobius"/>
    </source>
</evidence>
<evidence type="ECO:0000313" key="3">
    <source>
        <dbReference type="Proteomes" id="UP000468650"/>
    </source>
</evidence>
<evidence type="ECO:0000313" key="2">
    <source>
        <dbReference type="EMBL" id="KAB2814230.1"/>
    </source>
</evidence>
<comment type="caution">
    <text evidence="2">The sequence shown here is derived from an EMBL/GenBank/DDBJ whole genome shotgun (WGS) entry which is preliminary data.</text>
</comment>
<dbReference type="Proteomes" id="UP000468650">
    <property type="component" value="Unassembled WGS sequence"/>
</dbReference>
<feature type="transmembrane region" description="Helical" evidence="1">
    <location>
        <begin position="86"/>
        <end position="104"/>
    </location>
</feature>
<sequence length="108" mass="11544">MAFLNGLKFSEVSDARTRGVISSKHLSLAILSGLGLAEICVGLLFSSIHLPGGDFSLLIGLVISTVMIVLILLFIDSPSPMRRLGLYRLLVGIVVGAAAYIYYFPFVG</sequence>
<reference evidence="2 3" key="1">
    <citation type="submission" date="2019-09" db="EMBL/GenBank/DDBJ databases">
        <title>Genomes of family Cryomorphaceae.</title>
        <authorList>
            <person name="Bowman J.P."/>
        </authorList>
    </citation>
    <scope>NUCLEOTIDE SEQUENCE [LARGE SCALE GENOMIC DNA]</scope>
    <source>
        <strain evidence="2 3">LMG 25704</strain>
    </source>
</reference>
<keyword evidence="1" id="KW-0812">Transmembrane</keyword>
<name>A0A6N6RIR4_9FLAO</name>
<accession>A0A6N6RIR4</accession>
<feature type="transmembrane region" description="Helical" evidence="1">
    <location>
        <begin position="26"/>
        <end position="49"/>
    </location>
</feature>